<dbReference type="InterPro" id="IPR050546">
    <property type="entry name" value="Glycosyl_Hydrlase_16"/>
</dbReference>
<dbReference type="CDD" id="cd02181">
    <property type="entry name" value="GH16_fungal_Lam16A_glucanase"/>
    <property type="match status" value="1"/>
</dbReference>
<dbReference type="Gene3D" id="2.60.120.200">
    <property type="match status" value="1"/>
</dbReference>
<dbReference type="PROSITE" id="PS51762">
    <property type="entry name" value="GH16_2"/>
    <property type="match status" value="1"/>
</dbReference>
<dbReference type="PANTHER" id="PTHR10963:SF24">
    <property type="entry name" value="GLYCOSIDASE C21B10.07-RELATED"/>
    <property type="match status" value="1"/>
</dbReference>
<dbReference type="Proteomes" id="UP000320762">
    <property type="component" value="Unassembled WGS sequence"/>
</dbReference>
<evidence type="ECO:0000313" key="4">
    <source>
        <dbReference type="Proteomes" id="UP000320762"/>
    </source>
</evidence>
<dbReference type="Pfam" id="PF26113">
    <property type="entry name" value="GH16_XgeA"/>
    <property type="match status" value="1"/>
</dbReference>
<dbReference type="InterPro" id="IPR013320">
    <property type="entry name" value="ConA-like_dom_sf"/>
</dbReference>
<feature type="signal peptide" evidence="1">
    <location>
        <begin position="1"/>
        <end position="18"/>
    </location>
</feature>
<comment type="caution">
    <text evidence="3">The sequence shown here is derived from an EMBL/GenBank/DDBJ whole genome shotgun (WGS) entry which is preliminary data.</text>
</comment>
<dbReference type="EMBL" id="VDMD01000001">
    <property type="protein sequence ID" value="TRM69606.1"/>
    <property type="molecule type" value="Genomic_DNA"/>
</dbReference>
<dbReference type="SUPFAM" id="SSF49899">
    <property type="entry name" value="Concanavalin A-like lectins/glucanases"/>
    <property type="match status" value="1"/>
</dbReference>
<feature type="chain" id="PRO_5022180051" evidence="1">
    <location>
        <begin position="19"/>
        <end position="326"/>
    </location>
</feature>
<name>A0A550CXS4_9AGAR</name>
<dbReference type="GO" id="GO:0004553">
    <property type="term" value="F:hydrolase activity, hydrolyzing O-glycosyl compounds"/>
    <property type="evidence" value="ECO:0007669"/>
    <property type="project" value="InterPro"/>
</dbReference>
<evidence type="ECO:0000256" key="1">
    <source>
        <dbReference type="SAM" id="SignalP"/>
    </source>
</evidence>
<keyword evidence="3" id="KW-0378">Hydrolase</keyword>
<proteinExistence type="predicted"/>
<dbReference type="GO" id="GO:0009251">
    <property type="term" value="P:glucan catabolic process"/>
    <property type="evidence" value="ECO:0007669"/>
    <property type="project" value="TreeGrafter"/>
</dbReference>
<protein>
    <submittedName>
        <fullName evidence="3">Glycoside hydrolase family 16 protein</fullName>
    </submittedName>
</protein>
<keyword evidence="1" id="KW-0732">Signal</keyword>
<organism evidence="3 4">
    <name type="scientific">Schizophyllum amplum</name>
    <dbReference type="NCBI Taxonomy" id="97359"/>
    <lineage>
        <taxon>Eukaryota</taxon>
        <taxon>Fungi</taxon>
        <taxon>Dikarya</taxon>
        <taxon>Basidiomycota</taxon>
        <taxon>Agaricomycotina</taxon>
        <taxon>Agaricomycetes</taxon>
        <taxon>Agaricomycetidae</taxon>
        <taxon>Agaricales</taxon>
        <taxon>Schizophyllaceae</taxon>
        <taxon>Schizophyllum</taxon>
    </lineage>
</organism>
<keyword evidence="4" id="KW-1185">Reference proteome</keyword>
<dbReference type="InterPro" id="IPR000757">
    <property type="entry name" value="Beta-glucanase-like"/>
</dbReference>
<dbReference type="STRING" id="97359.A0A550CXS4"/>
<evidence type="ECO:0000313" key="3">
    <source>
        <dbReference type="EMBL" id="TRM69606.1"/>
    </source>
</evidence>
<dbReference type="PANTHER" id="PTHR10963">
    <property type="entry name" value="GLYCOSYL HYDROLASE-RELATED"/>
    <property type="match status" value="1"/>
</dbReference>
<feature type="domain" description="GH16" evidence="2">
    <location>
        <begin position="31"/>
        <end position="294"/>
    </location>
</feature>
<accession>A0A550CXS4</accession>
<reference evidence="3 4" key="1">
    <citation type="journal article" date="2019" name="New Phytol.">
        <title>Comparative genomics reveals unique wood-decay strategies and fruiting body development in the Schizophyllaceae.</title>
        <authorList>
            <person name="Almasi E."/>
            <person name="Sahu N."/>
            <person name="Krizsan K."/>
            <person name="Balint B."/>
            <person name="Kovacs G.M."/>
            <person name="Kiss B."/>
            <person name="Cseklye J."/>
            <person name="Drula E."/>
            <person name="Henrissat B."/>
            <person name="Nagy I."/>
            <person name="Chovatia M."/>
            <person name="Adam C."/>
            <person name="LaButti K."/>
            <person name="Lipzen A."/>
            <person name="Riley R."/>
            <person name="Grigoriev I.V."/>
            <person name="Nagy L.G."/>
        </authorList>
    </citation>
    <scope>NUCLEOTIDE SEQUENCE [LARGE SCALE GENOMIC DNA]</scope>
    <source>
        <strain evidence="3 4">NL-1724</strain>
    </source>
</reference>
<sequence>MQIYALLSLLLVAPTALAQQQYSLVDAFAGPAFYDAFVWETFSDPTHGRTNYVDIGTAISNNLSYATPSKFVMRADYTHVVPASARGRDSVRITSKTAYTEGLYILDLSHMPTGCATWPAWWTFSRNGPWPSGGEIDIIEGVNQNTANLASLHTAPNCKMSKARQQTGSTVSNDCDTNVNYNQGCGTSFIKANSYGPAFNAQGGGYYVLSRTENEISVWFWSRTDPSVPHEVSQSSQMIRIPSPGPTWGTPDATFPLSNNGGDCDYQSHFDPHHIIFDLTLCGDWAGTAFATSGCGLSSCEDYVNNNPASFVEAYWEINSLRIYTQ</sequence>
<dbReference type="AlphaFoldDB" id="A0A550CXS4"/>
<evidence type="ECO:0000259" key="2">
    <source>
        <dbReference type="PROSITE" id="PS51762"/>
    </source>
</evidence>
<dbReference type="OrthoDB" id="192832at2759"/>
<gene>
    <name evidence="3" type="ORF">BD626DRAFT_393443</name>
</gene>